<dbReference type="Gene3D" id="2.60.130.10">
    <property type="entry name" value="Aromatic compound dioxygenase"/>
    <property type="match status" value="2"/>
</dbReference>
<keyword evidence="3" id="KW-1185">Reference proteome</keyword>
<reference evidence="2" key="1">
    <citation type="submission" date="2021-01" db="EMBL/GenBank/DDBJ databases">
        <title>Whole genome shotgun sequence of Virgisporangium aliadipatigenens NBRC 105644.</title>
        <authorList>
            <person name="Komaki H."/>
            <person name="Tamura T."/>
        </authorList>
    </citation>
    <scope>NUCLEOTIDE SEQUENCE</scope>
    <source>
        <strain evidence="2">NBRC 105644</strain>
    </source>
</reference>
<dbReference type="PANTHER" id="PTHR34315">
    <property type="match status" value="1"/>
</dbReference>
<dbReference type="GO" id="GO:0005506">
    <property type="term" value="F:iron ion binding"/>
    <property type="evidence" value="ECO:0007669"/>
    <property type="project" value="InterPro"/>
</dbReference>
<comment type="caution">
    <text evidence="2">The sequence shown here is derived from an EMBL/GenBank/DDBJ whole genome shotgun (WGS) entry which is preliminary data.</text>
</comment>
<feature type="compositionally biased region" description="Low complexity" evidence="1">
    <location>
        <begin position="225"/>
        <end position="234"/>
    </location>
</feature>
<protein>
    <recommendedName>
        <fullName evidence="4">Protocatechuate dioxygenase</fullName>
    </recommendedName>
</protein>
<feature type="compositionally biased region" description="Pro residues" evidence="1">
    <location>
        <begin position="197"/>
        <end position="212"/>
    </location>
</feature>
<sequence length="360" mass="37049">MFRPARMSGLSKMNLMDHEGQRVSRRSLFAGVTSLGFGGVLAACGDDDGKARPRTDLVGLFSDANVCTLTPTVTQGPYYFDADKVRGDIREDRPGKKLRLVIRLQDSEGCAPIGDAIVELWHCDAAGVYSGAEAQSTGGGGEGMPSGAPGGAPPGSGAPGPPPAPQNSPGDPAAGPPSGLPGPNDVLPPGAGAPSDVPAPPNPAPGVSPPGGVPGGAPGSPPAGRPGVPGASGATRAGDGMGDLTPTDDKRYLRGAQVTDRNGIVEFTTVWPGWYRGRTVHIHAMVHIDSKRVLTTQMMFDETLNAKVFTEAPYASRTGRDTFNENDPIFQEVMLLKLTEDGDGYLGVIAFAADADSDGR</sequence>
<dbReference type="Proteomes" id="UP000619260">
    <property type="component" value="Unassembled WGS sequence"/>
</dbReference>
<evidence type="ECO:0000313" key="3">
    <source>
        <dbReference type="Proteomes" id="UP000619260"/>
    </source>
</evidence>
<evidence type="ECO:0008006" key="4">
    <source>
        <dbReference type="Google" id="ProtNLM"/>
    </source>
</evidence>
<dbReference type="InterPro" id="IPR015889">
    <property type="entry name" value="Intradiol_dOase_core"/>
</dbReference>
<feature type="region of interest" description="Disordered" evidence="1">
    <location>
        <begin position="132"/>
        <end position="249"/>
    </location>
</feature>
<dbReference type="EMBL" id="BOPF01000008">
    <property type="protein sequence ID" value="GIJ45717.1"/>
    <property type="molecule type" value="Genomic_DNA"/>
</dbReference>
<name>A0A8J4DQV8_9ACTN</name>
<dbReference type="PANTHER" id="PTHR34315:SF1">
    <property type="entry name" value="INTRADIOL RING-CLEAVAGE DIOXYGENASES DOMAIN-CONTAINING PROTEIN-RELATED"/>
    <property type="match status" value="1"/>
</dbReference>
<gene>
    <name evidence="2" type="ORF">Val02_26030</name>
</gene>
<evidence type="ECO:0000313" key="2">
    <source>
        <dbReference type="EMBL" id="GIJ45717.1"/>
    </source>
</evidence>
<feature type="compositionally biased region" description="Gly residues" evidence="1">
    <location>
        <begin position="137"/>
        <end position="158"/>
    </location>
</feature>
<dbReference type="AlphaFoldDB" id="A0A8J4DQV8"/>
<dbReference type="SUPFAM" id="SSF49482">
    <property type="entry name" value="Aromatic compound dioxygenase"/>
    <property type="match status" value="2"/>
</dbReference>
<organism evidence="2 3">
    <name type="scientific">Virgisporangium aliadipatigenens</name>
    <dbReference type="NCBI Taxonomy" id="741659"/>
    <lineage>
        <taxon>Bacteria</taxon>
        <taxon>Bacillati</taxon>
        <taxon>Actinomycetota</taxon>
        <taxon>Actinomycetes</taxon>
        <taxon>Micromonosporales</taxon>
        <taxon>Micromonosporaceae</taxon>
        <taxon>Virgisporangium</taxon>
    </lineage>
</organism>
<evidence type="ECO:0000256" key="1">
    <source>
        <dbReference type="SAM" id="MobiDB-lite"/>
    </source>
</evidence>
<accession>A0A8J4DQV8</accession>
<dbReference type="GO" id="GO:0016702">
    <property type="term" value="F:oxidoreductase activity, acting on single donors with incorporation of molecular oxygen, incorporation of two atoms of oxygen"/>
    <property type="evidence" value="ECO:0007669"/>
    <property type="project" value="InterPro"/>
</dbReference>
<proteinExistence type="predicted"/>